<organism evidence="1">
    <name type="scientific">Spodoptera frugiperda</name>
    <name type="common">Fall armyworm</name>
    <dbReference type="NCBI Taxonomy" id="7108"/>
    <lineage>
        <taxon>Eukaryota</taxon>
        <taxon>Metazoa</taxon>
        <taxon>Ecdysozoa</taxon>
        <taxon>Arthropoda</taxon>
        <taxon>Hexapoda</taxon>
        <taxon>Insecta</taxon>
        <taxon>Pterygota</taxon>
        <taxon>Neoptera</taxon>
        <taxon>Endopterygota</taxon>
        <taxon>Lepidoptera</taxon>
        <taxon>Glossata</taxon>
        <taxon>Ditrysia</taxon>
        <taxon>Noctuoidea</taxon>
        <taxon>Noctuidae</taxon>
        <taxon>Amphipyrinae</taxon>
        <taxon>Spodoptera</taxon>
    </lineage>
</organism>
<protein>
    <submittedName>
        <fullName evidence="1">SFRICE_001265</fullName>
    </submittedName>
</protein>
<dbReference type="EMBL" id="ODYU01001870">
    <property type="protein sequence ID" value="SOQ38677.1"/>
    <property type="molecule type" value="Genomic_DNA"/>
</dbReference>
<dbReference type="AlphaFoldDB" id="A0A2H1VCX9"/>
<evidence type="ECO:0000313" key="1">
    <source>
        <dbReference type="EMBL" id="SOQ38677.1"/>
    </source>
</evidence>
<proteinExistence type="predicted"/>
<reference evidence="1" key="1">
    <citation type="submission" date="2016-07" db="EMBL/GenBank/DDBJ databases">
        <authorList>
            <person name="Bretaudeau A."/>
        </authorList>
    </citation>
    <scope>NUCLEOTIDE SEQUENCE</scope>
    <source>
        <strain evidence="1">Rice</strain>
        <tissue evidence="1">Whole body</tissue>
    </source>
</reference>
<gene>
    <name evidence="1" type="ORF">SFRICE_001265</name>
</gene>
<sequence length="82" mass="9178">MVDAVGWAAVQRITNSIPARSNFLCDLQIVVPGLSVIIARSPGELKTDFRSANEKLRKFQRLLQRFLGAHPKHFSRDCTGNI</sequence>
<accession>A0A2H1VCX9</accession>
<name>A0A2H1VCX9_SPOFR</name>